<evidence type="ECO:0000313" key="2">
    <source>
        <dbReference type="Proteomes" id="UP000076871"/>
    </source>
</evidence>
<name>A0A165EZT5_9APHY</name>
<accession>A0A165EZT5</accession>
<proteinExistence type="predicted"/>
<sequence length="84" mass="9775">MFEPRPSEIGALVSGLYPGLFRDRLFGSSGKLKSTCGSRTFFLTCSCWYWLVQANKFMIRSFQTRKKVQNKKVLRLSRALCPFW</sequence>
<protein>
    <submittedName>
        <fullName evidence="1">Uncharacterized protein</fullName>
    </submittedName>
</protein>
<reference evidence="1 2" key="1">
    <citation type="journal article" date="2016" name="Mol. Biol. Evol.">
        <title>Comparative Genomics of Early-Diverging Mushroom-Forming Fungi Provides Insights into the Origins of Lignocellulose Decay Capabilities.</title>
        <authorList>
            <person name="Nagy L.G."/>
            <person name="Riley R."/>
            <person name="Tritt A."/>
            <person name="Adam C."/>
            <person name="Daum C."/>
            <person name="Floudas D."/>
            <person name="Sun H."/>
            <person name="Yadav J.S."/>
            <person name="Pangilinan J."/>
            <person name="Larsson K.H."/>
            <person name="Matsuura K."/>
            <person name="Barry K."/>
            <person name="Labutti K."/>
            <person name="Kuo R."/>
            <person name="Ohm R.A."/>
            <person name="Bhattacharya S.S."/>
            <person name="Shirouzu T."/>
            <person name="Yoshinaga Y."/>
            <person name="Martin F.M."/>
            <person name="Grigoriev I.V."/>
            <person name="Hibbett D.S."/>
        </authorList>
    </citation>
    <scope>NUCLEOTIDE SEQUENCE [LARGE SCALE GENOMIC DNA]</scope>
    <source>
        <strain evidence="1 2">93-53</strain>
    </source>
</reference>
<dbReference type="GeneID" id="63827702"/>
<dbReference type="Proteomes" id="UP000076871">
    <property type="component" value="Unassembled WGS sequence"/>
</dbReference>
<dbReference type="AlphaFoldDB" id="A0A165EZT5"/>
<dbReference type="RefSeq" id="XP_040765808.1">
    <property type="nucleotide sequence ID" value="XM_040910673.1"/>
</dbReference>
<evidence type="ECO:0000313" key="1">
    <source>
        <dbReference type="EMBL" id="KZT08068.1"/>
    </source>
</evidence>
<dbReference type="EMBL" id="KV427616">
    <property type="protein sequence ID" value="KZT08068.1"/>
    <property type="molecule type" value="Genomic_DNA"/>
</dbReference>
<dbReference type="InParanoid" id="A0A165EZT5"/>
<keyword evidence="2" id="KW-1185">Reference proteome</keyword>
<organism evidence="1 2">
    <name type="scientific">Laetiporus sulphureus 93-53</name>
    <dbReference type="NCBI Taxonomy" id="1314785"/>
    <lineage>
        <taxon>Eukaryota</taxon>
        <taxon>Fungi</taxon>
        <taxon>Dikarya</taxon>
        <taxon>Basidiomycota</taxon>
        <taxon>Agaricomycotina</taxon>
        <taxon>Agaricomycetes</taxon>
        <taxon>Polyporales</taxon>
        <taxon>Laetiporus</taxon>
    </lineage>
</organism>
<gene>
    <name evidence="1" type="ORF">LAESUDRAFT_73621</name>
</gene>